<dbReference type="AlphaFoldDB" id="A0A5C3NAJ6"/>
<keyword evidence="2" id="KW-1185">Reference proteome</keyword>
<evidence type="ECO:0000313" key="2">
    <source>
        <dbReference type="Proteomes" id="UP000305948"/>
    </source>
</evidence>
<dbReference type="Proteomes" id="UP000305948">
    <property type="component" value="Unassembled WGS sequence"/>
</dbReference>
<evidence type="ECO:0000313" key="1">
    <source>
        <dbReference type="EMBL" id="TFK53887.1"/>
    </source>
</evidence>
<proteinExistence type="predicted"/>
<gene>
    <name evidence="1" type="ORF">OE88DRAFT_1625265</name>
</gene>
<dbReference type="EMBL" id="ML213506">
    <property type="protein sequence ID" value="TFK53887.1"/>
    <property type="molecule type" value="Genomic_DNA"/>
</dbReference>
<accession>A0A5C3NAJ6</accession>
<reference evidence="1 2" key="1">
    <citation type="journal article" date="2019" name="Nat. Ecol. Evol.">
        <title>Megaphylogeny resolves global patterns of mushroom evolution.</title>
        <authorList>
            <person name="Varga T."/>
            <person name="Krizsan K."/>
            <person name="Foldi C."/>
            <person name="Dima B."/>
            <person name="Sanchez-Garcia M."/>
            <person name="Sanchez-Ramirez S."/>
            <person name="Szollosi G.J."/>
            <person name="Szarkandi J.G."/>
            <person name="Papp V."/>
            <person name="Albert L."/>
            <person name="Andreopoulos W."/>
            <person name="Angelini C."/>
            <person name="Antonin V."/>
            <person name="Barry K.W."/>
            <person name="Bougher N.L."/>
            <person name="Buchanan P."/>
            <person name="Buyck B."/>
            <person name="Bense V."/>
            <person name="Catcheside P."/>
            <person name="Chovatia M."/>
            <person name="Cooper J."/>
            <person name="Damon W."/>
            <person name="Desjardin D."/>
            <person name="Finy P."/>
            <person name="Geml J."/>
            <person name="Haridas S."/>
            <person name="Hughes K."/>
            <person name="Justo A."/>
            <person name="Karasinski D."/>
            <person name="Kautmanova I."/>
            <person name="Kiss B."/>
            <person name="Kocsube S."/>
            <person name="Kotiranta H."/>
            <person name="LaButti K.M."/>
            <person name="Lechner B.E."/>
            <person name="Liimatainen K."/>
            <person name="Lipzen A."/>
            <person name="Lukacs Z."/>
            <person name="Mihaltcheva S."/>
            <person name="Morgado L.N."/>
            <person name="Niskanen T."/>
            <person name="Noordeloos M.E."/>
            <person name="Ohm R.A."/>
            <person name="Ortiz-Santana B."/>
            <person name="Ovrebo C."/>
            <person name="Racz N."/>
            <person name="Riley R."/>
            <person name="Savchenko A."/>
            <person name="Shiryaev A."/>
            <person name="Soop K."/>
            <person name="Spirin V."/>
            <person name="Szebenyi C."/>
            <person name="Tomsovsky M."/>
            <person name="Tulloss R.E."/>
            <person name="Uehling J."/>
            <person name="Grigoriev I.V."/>
            <person name="Vagvolgyi C."/>
            <person name="Papp T."/>
            <person name="Martin F.M."/>
            <person name="Miettinen O."/>
            <person name="Hibbett D.S."/>
            <person name="Nagy L.G."/>
        </authorList>
    </citation>
    <scope>NUCLEOTIDE SEQUENCE [LARGE SCALE GENOMIC DNA]</scope>
    <source>
        <strain evidence="1 2">OMC1185</strain>
    </source>
</reference>
<sequence length="260" mass="29008">MSFPLDSRGFFYWHLESDAPPILGQVRFRTTRSPDPATFSTGRDLQLPNGRVWHISLFEIARRPRYSCLRAQLLSEDLVTEQMLDTALQISASYGAGLHHPGAGSLLIWKFGQRFLVNLPNMGVSLWVIGSSAVERLLLPSLSSVCVRESGSSEACYVLSERQALVQFERSTLPEHKGTRTVVLRILKVITKSEGSDDASWMPEPQDDSLDMTEIHEHCWSWNVDQPSRGVPLGASAKALRILFDNAALQEREDGRGAES</sequence>
<organism evidence="1 2">
    <name type="scientific">Heliocybe sulcata</name>
    <dbReference type="NCBI Taxonomy" id="5364"/>
    <lineage>
        <taxon>Eukaryota</taxon>
        <taxon>Fungi</taxon>
        <taxon>Dikarya</taxon>
        <taxon>Basidiomycota</taxon>
        <taxon>Agaricomycotina</taxon>
        <taxon>Agaricomycetes</taxon>
        <taxon>Gloeophyllales</taxon>
        <taxon>Gloeophyllaceae</taxon>
        <taxon>Heliocybe</taxon>
    </lineage>
</organism>
<dbReference type="OrthoDB" id="2750929at2759"/>
<name>A0A5C3NAJ6_9AGAM</name>
<protein>
    <submittedName>
        <fullName evidence="1">Uncharacterized protein</fullName>
    </submittedName>
</protein>